<keyword evidence="2 7" id="KW-0699">rRNA-binding</keyword>
<feature type="region of interest" description="Disordered" evidence="8">
    <location>
        <begin position="1"/>
        <end position="24"/>
    </location>
</feature>
<organism evidence="9">
    <name type="scientific">candidate division CPR3 bacterium</name>
    <dbReference type="NCBI Taxonomy" id="2268181"/>
    <lineage>
        <taxon>Bacteria</taxon>
        <taxon>Bacteria division CPR3</taxon>
    </lineage>
</organism>
<dbReference type="GO" id="GO:0008097">
    <property type="term" value="F:5S rRNA binding"/>
    <property type="evidence" value="ECO:0007669"/>
    <property type="project" value="TreeGrafter"/>
</dbReference>
<keyword evidence="3 7" id="KW-0694">RNA-binding</keyword>
<dbReference type="InterPro" id="IPR005484">
    <property type="entry name" value="Ribosomal_uL18_bac/plant/anim"/>
</dbReference>
<keyword evidence="4 7" id="KW-0689">Ribosomal protein</keyword>
<keyword evidence="5 7" id="KW-0687">Ribonucleoprotein</keyword>
<name>A0A7C4R8U3_UNCC3</name>
<feature type="compositionally biased region" description="Basic residues" evidence="8">
    <location>
        <begin position="12"/>
        <end position="22"/>
    </location>
</feature>
<feature type="compositionally biased region" description="Basic and acidic residues" evidence="8">
    <location>
        <begin position="1"/>
        <end position="11"/>
    </location>
</feature>
<proteinExistence type="inferred from homology"/>
<dbReference type="Pfam" id="PF00861">
    <property type="entry name" value="Ribosomal_L18p"/>
    <property type="match status" value="1"/>
</dbReference>
<dbReference type="InterPro" id="IPR057268">
    <property type="entry name" value="Ribosomal_L18"/>
</dbReference>
<evidence type="ECO:0000256" key="2">
    <source>
        <dbReference type="ARBA" id="ARBA00022730"/>
    </source>
</evidence>
<dbReference type="PANTHER" id="PTHR12899">
    <property type="entry name" value="39S RIBOSOMAL PROTEIN L18, MITOCHONDRIAL"/>
    <property type="match status" value="1"/>
</dbReference>
<dbReference type="GO" id="GO:0006412">
    <property type="term" value="P:translation"/>
    <property type="evidence" value="ECO:0007669"/>
    <property type="project" value="UniProtKB-UniRule"/>
</dbReference>
<dbReference type="SUPFAM" id="SSF53137">
    <property type="entry name" value="Translational machinery components"/>
    <property type="match status" value="1"/>
</dbReference>
<comment type="similarity">
    <text evidence="1 7">Belongs to the universal ribosomal protein uL18 family.</text>
</comment>
<dbReference type="InterPro" id="IPR004389">
    <property type="entry name" value="Ribosomal_uL18_bac-type"/>
</dbReference>
<dbReference type="PANTHER" id="PTHR12899:SF3">
    <property type="entry name" value="LARGE RIBOSOMAL SUBUNIT PROTEIN UL18M"/>
    <property type="match status" value="1"/>
</dbReference>
<dbReference type="EMBL" id="DSYQ01000024">
    <property type="protein sequence ID" value="HGT71384.1"/>
    <property type="molecule type" value="Genomic_DNA"/>
</dbReference>
<sequence length="117" mass="13464">MKKVNKTDQRNQLRKNRVKSKIQRGGVTRPRLCVSKTNKHIFLQVIDDIKGVTLASVYDKEAKSKTRMEIAKEMGLMIAKKAQDKKVKKVVFDRNRYNYHGIVKMIADGAREGGLEF</sequence>
<dbReference type="GO" id="GO:0003735">
    <property type="term" value="F:structural constituent of ribosome"/>
    <property type="evidence" value="ECO:0007669"/>
    <property type="project" value="InterPro"/>
</dbReference>
<comment type="subunit">
    <text evidence="7">Part of the 50S ribosomal subunit; part of the 5S rRNA/L5/L18/L25 subcomplex. Contacts the 5S and 23S rRNAs.</text>
</comment>
<comment type="caution">
    <text evidence="9">The sequence shown here is derived from an EMBL/GenBank/DDBJ whole genome shotgun (WGS) entry which is preliminary data.</text>
</comment>
<dbReference type="FunFam" id="3.30.420.100:FF:000001">
    <property type="entry name" value="50S ribosomal protein L18"/>
    <property type="match status" value="1"/>
</dbReference>
<dbReference type="AlphaFoldDB" id="A0A7C4R8U3"/>
<dbReference type="GO" id="GO:0022625">
    <property type="term" value="C:cytosolic large ribosomal subunit"/>
    <property type="evidence" value="ECO:0007669"/>
    <property type="project" value="TreeGrafter"/>
</dbReference>
<evidence type="ECO:0000256" key="8">
    <source>
        <dbReference type="SAM" id="MobiDB-lite"/>
    </source>
</evidence>
<gene>
    <name evidence="7" type="primary">rplR</name>
    <name evidence="9" type="ORF">ENT43_03940</name>
</gene>
<accession>A0A7C4R8U3</accession>
<evidence type="ECO:0000256" key="7">
    <source>
        <dbReference type="HAMAP-Rule" id="MF_01337"/>
    </source>
</evidence>
<evidence type="ECO:0000256" key="3">
    <source>
        <dbReference type="ARBA" id="ARBA00022884"/>
    </source>
</evidence>
<dbReference type="CDD" id="cd00432">
    <property type="entry name" value="Ribosomal_L18_L5e"/>
    <property type="match status" value="1"/>
</dbReference>
<reference evidence="9" key="1">
    <citation type="journal article" date="2020" name="mSystems">
        <title>Genome- and Community-Level Interaction Insights into Carbon Utilization and Element Cycling Functions of Hydrothermarchaeota in Hydrothermal Sediment.</title>
        <authorList>
            <person name="Zhou Z."/>
            <person name="Liu Y."/>
            <person name="Xu W."/>
            <person name="Pan J."/>
            <person name="Luo Z.H."/>
            <person name="Li M."/>
        </authorList>
    </citation>
    <scope>NUCLEOTIDE SEQUENCE [LARGE SCALE GENOMIC DNA]</scope>
    <source>
        <strain evidence="9">SpSt-579</strain>
    </source>
</reference>
<dbReference type="NCBIfam" id="TIGR00060">
    <property type="entry name" value="L18_bact"/>
    <property type="match status" value="1"/>
</dbReference>
<evidence type="ECO:0000256" key="1">
    <source>
        <dbReference type="ARBA" id="ARBA00007116"/>
    </source>
</evidence>
<comment type="function">
    <text evidence="7">This is one of the proteins that bind and probably mediate the attachment of the 5S RNA into the large ribosomal subunit, where it forms part of the central protuberance.</text>
</comment>
<evidence type="ECO:0000256" key="5">
    <source>
        <dbReference type="ARBA" id="ARBA00023274"/>
    </source>
</evidence>
<evidence type="ECO:0000313" key="9">
    <source>
        <dbReference type="EMBL" id="HGT71384.1"/>
    </source>
</evidence>
<dbReference type="HAMAP" id="MF_01337_B">
    <property type="entry name" value="Ribosomal_uL18_B"/>
    <property type="match status" value="1"/>
</dbReference>
<dbReference type="Gene3D" id="3.30.420.100">
    <property type="match status" value="1"/>
</dbReference>
<evidence type="ECO:0000256" key="4">
    <source>
        <dbReference type="ARBA" id="ARBA00022980"/>
    </source>
</evidence>
<evidence type="ECO:0000256" key="6">
    <source>
        <dbReference type="ARBA" id="ARBA00035197"/>
    </source>
</evidence>
<protein>
    <recommendedName>
        <fullName evidence="6 7">Large ribosomal subunit protein uL18</fullName>
    </recommendedName>
</protein>